<comment type="caution">
    <text evidence="1">The sequence shown here is derived from an EMBL/GenBank/DDBJ whole genome shotgun (WGS) entry which is preliminary data.</text>
</comment>
<sequence length="41" mass="4666">MHSWRGAFRDFTSKRGFWNRAITTLLRASSNTSGKTSCCKV</sequence>
<dbReference type="HOGENOM" id="CLU_3276745_0_0_11"/>
<name>D0WIW8_SLAES</name>
<dbReference type="Proteomes" id="UP000006001">
    <property type="component" value="Unassembled WGS sequence"/>
</dbReference>
<reference evidence="1" key="1">
    <citation type="submission" date="2009-10" db="EMBL/GenBank/DDBJ databases">
        <authorList>
            <person name="Weinstock G."/>
            <person name="Sodergren E."/>
            <person name="Clifton S."/>
            <person name="Fulton L."/>
            <person name="Fulton B."/>
            <person name="Courtney L."/>
            <person name="Fronick C."/>
            <person name="Harrison M."/>
            <person name="Strong C."/>
            <person name="Farmer C."/>
            <person name="Delahaunty K."/>
            <person name="Markovic C."/>
            <person name="Hall O."/>
            <person name="Minx P."/>
            <person name="Tomlinson C."/>
            <person name="Mitreva M."/>
            <person name="Nelson J."/>
            <person name="Hou S."/>
            <person name="Wollam A."/>
            <person name="Pepin K.H."/>
            <person name="Johnson M."/>
            <person name="Bhonagiri V."/>
            <person name="Nash W.E."/>
            <person name="Warren W."/>
            <person name="Chinwalla A."/>
            <person name="Mardis E.R."/>
            <person name="Wilson R.K."/>
        </authorList>
    </citation>
    <scope>NUCLEOTIDE SEQUENCE [LARGE SCALE GENOMIC DNA]</scope>
    <source>
        <strain evidence="1">ATCC 700122</strain>
    </source>
</reference>
<keyword evidence="2" id="KW-1185">Reference proteome</keyword>
<gene>
    <name evidence="1" type="ORF">HMPREF0762_01793</name>
</gene>
<evidence type="ECO:0000313" key="1">
    <source>
        <dbReference type="EMBL" id="EEZ60316.1"/>
    </source>
</evidence>
<organism evidence="1 2">
    <name type="scientific">Slackia exigua (strain ATCC 700122 / DSM 15923 / CIP 105133 / JCM 11022 / KCTC 5966 / S-7)</name>
    <dbReference type="NCBI Taxonomy" id="649764"/>
    <lineage>
        <taxon>Bacteria</taxon>
        <taxon>Bacillati</taxon>
        <taxon>Actinomycetota</taxon>
        <taxon>Coriobacteriia</taxon>
        <taxon>Eggerthellales</taxon>
        <taxon>Eggerthellaceae</taxon>
        <taxon>Slackia</taxon>
    </lineage>
</organism>
<accession>D0WIW8</accession>
<proteinExistence type="predicted"/>
<evidence type="ECO:0000313" key="2">
    <source>
        <dbReference type="Proteomes" id="UP000006001"/>
    </source>
</evidence>
<protein>
    <submittedName>
        <fullName evidence="1">Uncharacterized protein</fullName>
    </submittedName>
</protein>
<dbReference type="AlphaFoldDB" id="D0WIW8"/>
<dbReference type="STRING" id="649764.HMPREF0762_01793"/>
<dbReference type="EMBL" id="ACUX02000019">
    <property type="protein sequence ID" value="EEZ60316.1"/>
    <property type="molecule type" value="Genomic_DNA"/>
</dbReference>